<protein>
    <submittedName>
        <fullName evidence="3">Uncharacterized protein</fullName>
    </submittedName>
</protein>
<dbReference type="PANTHER" id="PTHR24014">
    <property type="entry name" value="2-OXOGLUTARATE AND IRON-DEPENDENT OXYGENASE DOMAIN-CONTAINING PROTEIN 2"/>
    <property type="match status" value="1"/>
</dbReference>
<proteinExistence type="predicted"/>
<evidence type="ECO:0000313" key="3">
    <source>
        <dbReference type="EMBL" id="GMN46348.1"/>
    </source>
</evidence>
<accession>A0AA88AHX7</accession>
<dbReference type="AlphaFoldDB" id="A0AA88AHX7"/>
<feature type="region of interest" description="Disordered" evidence="2">
    <location>
        <begin position="1"/>
        <end position="43"/>
    </location>
</feature>
<comment type="caution">
    <text evidence="3">The sequence shown here is derived from an EMBL/GenBank/DDBJ whole genome shotgun (WGS) entry which is preliminary data.</text>
</comment>
<evidence type="ECO:0000256" key="2">
    <source>
        <dbReference type="SAM" id="MobiDB-lite"/>
    </source>
</evidence>
<name>A0AA88AHX7_FICCA</name>
<reference evidence="3" key="1">
    <citation type="submission" date="2023-07" db="EMBL/GenBank/DDBJ databases">
        <title>draft genome sequence of fig (Ficus carica).</title>
        <authorList>
            <person name="Takahashi T."/>
            <person name="Nishimura K."/>
        </authorList>
    </citation>
    <scope>NUCLEOTIDE SEQUENCE</scope>
</reference>
<dbReference type="EMBL" id="BTGU01000022">
    <property type="protein sequence ID" value="GMN46348.1"/>
    <property type="molecule type" value="Genomic_DNA"/>
</dbReference>
<keyword evidence="4" id="KW-1185">Reference proteome</keyword>
<dbReference type="Proteomes" id="UP001187192">
    <property type="component" value="Unassembled WGS sequence"/>
</dbReference>
<evidence type="ECO:0000313" key="4">
    <source>
        <dbReference type="Proteomes" id="UP001187192"/>
    </source>
</evidence>
<gene>
    <name evidence="3" type="ORF">TIFTF001_015532</name>
</gene>
<dbReference type="GO" id="GO:0031418">
    <property type="term" value="F:L-ascorbic acid binding"/>
    <property type="evidence" value="ECO:0007669"/>
    <property type="project" value="UniProtKB-KW"/>
</dbReference>
<keyword evidence="1" id="KW-0847">Vitamin C</keyword>
<dbReference type="PANTHER" id="PTHR24014:SF4">
    <property type="entry name" value="2-OXOGLUTARATE AND IRON-DEPENDENT OXYGENASE DOMAIN-CONTAINING PROTEIN 2"/>
    <property type="match status" value="1"/>
</dbReference>
<sequence length="121" mass="13363">MSVDGGSGDSPAVGNGVDAARSPVANQRLRLNPSKEHKPESYDDLQLDFSPSIFSSLEKYLPPTMLSVPRDDKVKFMREILLKYLPHGERNRGFGSSAVMITGKIKDAEMTDTPLSFVFLF</sequence>
<evidence type="ECO:0000256" key="1">
    <source>
        <dbReference type="ARBA" id="ARBA00022896"/>
    </source>
</evidence>
<organism evidence="3 4">
    <name type="scientific">Ficus carica</name>
    <name type="common">Common fig</name>
    <dbReference type="NCBI Taxonomy" id="3494"/>
    <lineage>
        <taxon>Eukaryota</taxon>
        <taxon>Viridiplantae</taxon>
        <taxon>Streptophyta</taxon>
        <taxon>Embryophyta</taxon>
        <taxon>Tracheophyta</taxon>
        <taxon>Spermatophyta</taxon>
        <taxon>Magnoliopsida</taxon>
        <taxon>eudicotyledons</taxon>
        <taxon>Gunneridae</taxon>
        <taxon>Pentapetalae</taxon>
        <taxon>rosids</taxon>
        <taxon>fabids</taxon>
        <taxon>Rosales</taxon>
        <taxon>Moraceae</taxon>
        <taxon>Ficeae</taxon>
        <taxon>Ficus</taxon>
    </lineage>
</organism>